<dbReference type="SMART" id="SM00181">
    <property type="entry name" value="EGF"/>
    <property type="match status" value="4"/>
</dbReference>
<dbReference type="GO" id="GO:0005044">
    <property type="term" value="F:scavenger receptor activity"/>
    <property type="evidence" value="ECO:0007669"/>
    <property type="project" value="InterPro"/>
</dbReference>
<dbReference type="AlphaFoldDB" id="K1QDC4"/>
<evidence type="ECO:0000256" key="1">
    <source>
        <dbReference type="ARBA" id="ARBA00022536"/>
    </source>
</evidence>
<sequence length="525" mass="57980">MADEDNDQAGRFLGYSVYVSNSTNREDGVLCFKDTNYTRATIPNPTNITCVTHGRYVIYTNNRTHPPYPAGYDQYAFNDICELEVYGCPTPGYYGEDCSLPCPQNCQEGRCNIVDGTCLGCIPGYTGTACDKECADNRFGFECNSTCGKCLNGEQCNHVNGSCPNGCDEGVFGDKCDKECPVGLFGYNCRENCSMNCGVPGKCDRVTGECSGGCQPGWRDLQCKIKCKAGEFGQNCTESCGNCVQKEACHHVNGSCLNGCDAGYEGTNCTQGCKWGSYGYNCNETCQAVCANNRTCDVIAGTCEQIDTPPNDPDDNTAVIAGVVAAVVLAILVVVFIIVFKRTRTTKPKDEMQRSEKRIQEREENAHLRNGSENTGLTNIYENMETDDKPVLNSNSNKTICDIPISDIESAINERREDEDNGFKREYAMLPYGEQHPCEDGIRQENLDDHSRVILTELDKPSGDYINANYISGLEEERAYIASQGPKQNTLDEFWTMIWQENVTQIVMLTNLKEGVQVGKFETNK</sequence>
<dbReference type="InterPro" id="IPR000742">
    <property type="entry name" value="EGF"/>
</dbReference>
<dbReference type="SMART" id="SM00194">
    <property type="entry name" value="PTPc"/>
    <property type="match status" value="1"/>
</dbReference>
<dbReference type="Gene3D" id="2.60.120.260">
    <property type="entry name" value="Galactose-binding domain-like"/>
    <property type="match status" value="1"/>
</dbReference>
<dbReference type="PRINTS" id="PR00700">
    <property type="entry name" value="PRTYPHPHTASE"/>
</dbReference>
<dbReference type="SUPFAM" id="SSF52799">
    <property type="entry name" value="(Phosphotyrosine protein) phosphatases II"/>
    <property type="match status" value="1"/>
</dbReference>
<evidence type="ECO:0000313" key="2">
    <source>
        <dbReference type="EMBL" id="EKC26795.1"/>
    </source>
</evidence>
<dbReference type="InterPro" id="IPR029021">
    <property type="entry name" value="Prot-tyrosine_phosphatase-like"/>
</dbReference>
<accession>K1QDC4</accession>
<dbReference type="PANTHER" id="PTHR24043:SF8">
    <property type="entry name" value="EGF-LIKE DOMAIN-CONTAINING PROTEIN"/>
    <property type="match status" value="1"/>
</dbReference>
<dbReference type="Pfam" id="PF00102">
    <property type="entry name" value="Y_phosphatase"/>
    <property type="match status" value="1"/>
</dbReference>
<dbReference type="EMBL" id="JH818630">
    <property type="protein sequence ID" value="EKC26795.1"/>
    <property type="molecule type" value="Genomic_DNA"/>
</dbReference>
<dbReference type="Gene3D" id="2.170.300.10">
    <property type="entry name" value="Tie2 ligand-binding domain superfamily"/>
    <property type="match status" value="1"/>
</dbReference>
<dbReference type="InParanoid" id="K1QDC4"/>
<dbReference type="PROSITE" id="PS50055">
    <property type="entry name" value="TYR_PHOSPHATASE_PTP"/>
    <property type="match status" value="1"/>
</dbReference>
<keyword evidence="1" id="KW-0245">EGF-like domain</keyword>
<protein>
    <submittedName>
        <fullName evidence="2">Multiple epidermal growth factor-like domains 10</fullName>
    </submittedName>
</protein>
<name>K1QDC4_MAGGI</name>
<dbReference type="InterPro" id="IPR042635">
    <property type="entry name" value="MEGF10/SREC1/2-like"/>
</dbReference>
<dbReference type="PANTHER" id="PTHR24043">
    <property type="entry name" value="SCAVENGER RECEPTOR CLASS F"/>
    <property type="match status" value="1"/>
</dbReference>
<organism evidence="2">
    <name type="scientific">Magallana gigas</name>
    <name type="common">Pacific oyster</name>
    <name type="synonym">Crassostrea gigas</name>
    <dbReference type="NCBI Taxonomy" id="29159"/>
    <lineage>
        <taxon>Eukaryota</taxon>
        <taxon>Metazoa</taxon>
        <taxon>Spiralia</taxon>
        <taxon>Lophotrochozoa</taxon>
        <taxon>Mollusca</taxon>
        <taxon>Bivalvia</taxon>
        <taxon>Autobranchia</taxon>
        <taxon>Pteriomorphia</taxon>
        <taxon>Ostreida</taxon>
        <taxon>Ostreoidea</taxon>
        <taxon>Ostreidae</taxon>
        <taxon>Magallana</taxon>
    </lineage>
</organism>
<gene>
    <name evidence="2" type="ORF">CGI_10013227</name>
</gene>
<dbReference type="InterPro" id="IPR000242">
    <property type="entry name" value="PTP_cat"/>
</dbReference>
<dbReference type="HOGENOM" id="CLU_519009_0_0_1"/>
<reference evidence="2" key="1">
    <citation type="journal article" date="2012" name="Nature">
        <title>The oyster genome reveals stress adaptation and complexity of shell formation.</title>
        <authorList>
            <person name="Zhang G."/>
            <person name="Fang X."/>
            <person name="Guo X."/>
            <person name="Li L."/>
            <person name="Luo R."/>
            <person name="Xu F."/>
            <person name="Yang P."/>
            <person name="Zhang L."/>
            <person name="Wang X."/>
            <person name="Qi H."/>
            <person name="Xiong Z."/>
            <person name="Que H."/>
            <person name="Xie Y."/>
            <person name="Holland P.W."/>
            <person name="Paps J."/>
            <person name="Zhu Y."/>
            <person name="Wu F."/>
            <person name="Chen Y."/>
            <person name="Wang J."/>
            <person name="Peng C."/>
            <person name="Meng J."/>
            <person name="Yang L."/>
            <person name="Liu J."/>
            <person name="Wen B."/>
            <person name="Zhang N."/>
            <person name="Huang Z."/>
            <person name="Zhu Q."/>
            <person name="Feng Y."/>
            <person name="Mount A."/>
            <person name="Hedgecock D."/>
            <person name="Xu Z."/>
            <person name="Liu Y."/>
            <person name="Domazet-Loso T."/>
            <person name="Du Y."/>
            <person name="Sun X."/>
            <person name="Zhang S."/>
            <person name="Liu B."/>
            <person name="Cheng P."/>
            <person name="Jiang X."/>
            <person name="Li J."/>
            <person name="Fan D."/>
            <person name="Wang W."/>
            <person name="Fu W."/>
            <person name="Wang T."/>
            <person name="Wang B."/>
            <person name="Zhang J."/>
            <person name="Peng Z."/>
            <person name="Li Y."/>
            <person name="Li N."/>
            <person name="Wang J."/>
            <person name="Chen M."/>
            <person name="He Y."/>
            <person name="Tan F."/>
            <person name="Song X."/>
            <person name="Zheng Q."/>
            <person name="Huang R."/>
            <person name="Yang H."/>
            <person name="Du X."/>
            <person name="Chen L."/>
            <person name="Yang M."/>
            <person name="Gaffney P.M."/>
            <person name="Wang S."/>
            <person name="Luo L."/>
            <person name="She Z."/>
            <person name="Ming Y."/>
            <person name="Huang W."/>
            <person name="Zhang S."/>
            <person name="Huang B."/>
            <person name="Zhang Y."/>
            <person name="Qu T."/>
            <person name="Ni P."/>
            <person name="Miao G."/>
            <person name="Wang J."/>
            <person name="Wang Q."/>
            <person name="Steinberg C.E."/>
            <person name="Wang H."/>
            <person name="Li N."/>
            <person name="Qian L."/>
            <person name="Zhang G."/>
            <person name="Li Y."/>
            <person name="Yang H."/>
            <person name="Liu X."/>
            <person name="Wang J."/>
            <person name="Yin Y."/>
            <person name="Wang J."/>
        </authorList>
    </citation>
    <scope>NUCLEOTIDE SEQUENCE [LARGE SCALE GENOMIC DNA]</scope>
    <source>
        <strain evidence="2">05x7-T-G4-1.051#20</strain>
    </source>
</reference>
<dbReference type="GO" id="GO:0004725">
    <property type="term" value="F:protein tyrosine phosphatase activity"/>
    <property type="evidence" value="ECO:0007669"/>
    <property type="project" value="InterPro"/>
</dbReference>
<proteinExistence type="predicted"/>
<dbReference type="Gene3D" id="3.90.190.10">
    <property type="entry name" value="Protein tyrosine phosphatase superfamily"/>
    <property type="match status" value="1"/>
</dbReference>